<dbReference type="EMBL" id="CP082237">
    <property type="protein sequence ID" value="QZT34727.1"/>
    <property type="molecule type" value="Genomic_DNA"/>
</dbReference>
<dbReference type="Pfam" id="PF05495">
    <property type="entry name" value="zf-CHY"/>
    <property type="match status" value="1"/>
</dbReference>
<dbReference type="PANTHER" id="PTHR28082:SF1">
    <property type="entry name" value="HELPER OF TIM PROTEIN 13"/>
    <property type="match status" value="1"/>
</dbReference>
<dbReference type="GO" id="GO:0045041">
    <property type="term" value="P:protein import into mitochondrial intermembrane space"/>
    <property type="evidence" value="ECO:0007669"/>
    <property type="project" value="TreeGrafter"/>
</dbReference>
<dbReference type="PROSITE" id="PS51266">
    <property type="entry name" value="ZF_CHY"/>
    <property type="match status" value="1"/>
</dbReference>
<dbReference type="AlphaFoldDB" id="F5L461"/>
<reference evidence="6" key="3">
    <citation type="submission" date="2021-08" db="EMBL/GenBank/DDBJ databases">
        <authorList>
            <person name="de Jong S."/>
            <person name="van den Broek M."/>
            <person name="Merkel A."/>
            <person name="de la Torre Cortes P."/>
            <person name="Kalamorz F."/>
            <person name="Cook G."/>
            <person name="van Loosdrecht M."/>
            <person name="McMillan D."/>
        </authorList>
    </citation>
    <scope>NUCLEOTIDE SEQUENCE</scope>
    <source>
        <strain evidence="6">TA2.A1</strain>
    </source>
</reference>
<organism evidence="5 7">
    <name type="scientific">Caldalkalibacillus thermarum (strain TA2.A1)</name>
    <dbReference type="NCBI Taxonomy" id="986075"/>
    <lineage>
        <taxon>Bacteria</taxon>
        <taxon>Bacillati</taxon>
        <taxon>Bacillota</taxon>
        <taxon>Bacilli</taxon>
        <taxon>Bacillales</taxon>
        <taxon>Bacillaceae</taxon>
        <taxon>Caldalkalibacillus</taxon>
    </lineage>
</organism>
<accession>F5L461</accession>
<dbReference type="EMBL" id="AFCE01000074">
    <property type="protein sequence ID" value="EGL83871.1"/>
    <property type="molecule type" value="Genomic_DNA"/>
</dbReference>
<sequence>MRCKIGKVWVYGEELDQHSRCRHYQTERDIVAIKFPCCQQYWACYDCHAALSGHQPARWPQAKWDTTAILCGACGAELSIKDYFDCQFQCPVCNASFNPGCARHYHLYFEQ</sequence>
<reference evidence="6 8" key="2">
    <citation type="journal article" date="2020" name="Extremophiles">
        <title>Genomic analysis of Caldalkalibacillus thermarum TA2.A1 reveals aerobic alkaliphilic metabolism and evolutionary hallmarks linking alkaliphilic bacteria and plant life.</title>
        <authorList>
            <person name="de Jong S.I."/>
            <person name="van den Broek M.A."/>
            <person name="Merkel A.Y."/>
            <person name="de la Torre Cortes P."/>
            <person name="Kalamorz F."/>
            <person name="Cook G.M."/>
            <person name="van Loosdrecht M.C.M."/>
            <person name="McMillan D.G.G."/>
        </authorList>
    </citation>
    <scope>NUCLEOTIDE SEQUENCE [LARGE SCALE GENOMIC DNA]</scope>
    <source>
        <strain evidence="6 8">TA2.A1</strain>
    </source>
</reference>
<reference evidence="5 7" key="1">
    <citation type="journal article" date="2011" name="J. Bacteriol.">
        <title>Draft genome sequence of the thermoalkaliphilic Caldalkalibacillus thermarum strain TA2.A1.</title>
        <authorList>
            <person name="Kalamorz F."/>
            <person name="Keis S."/>
            <person name="McMillan D.G."/>
            <person name="Olsson K."/>
            <person name="Stanton J.A."/>
            <person name="Stockwell P."/>
            <person name="Black M.A."/>
            <person name="Klingeman D.M."/>
            <person name="Land M.L."/>
            <person name="Han C.S."/>
            <person name="Martin S.L."/>
            <person name="Becher S.A."/>
            <person name="Peddie C.J."/>
            <person name="Morgan H.W."/>
            <person name="Matthies D."/>
            <person name="Preiss L."/>
            <person name="Meier T."/>
            <person name="Brown S.D."/>
            <person name="Cook G.M."/>
        </authorList>
    </citation>
    <scope>NUCLEOTIDE SEQUENCE [LARGE SCALE GENOMIC DNA]</scope>
    <source>
        <strain evidence="5 7">TA2.A1</strain>
    </source>
</reference>
<gene>
    <name evidence="5" type="ORF">CathTA2_0573</name>
    <name evidence="6" type="ORF">HUR95_05330</name>
</gene>
<dbReference type="PANTHER" id="PTHR28082">
    <property type="entry name" value="ZINC FINGER PROTEIN"/>
    <property type="match status" value="1"/>
</dbReference>
<dbReference type="Proteomes" id="UP000010716">
    <property type="component" value="Unassembled WGS sequence"/>
</dbReference>
<evidence type="ECO:0000313" key="6">
    <source>
        <dbReference type="EMBL" id="QZT34727.1"/>
    </source>
</evidence>
<dbReference type="InterPro" id="IPR037274">
    <property type="entry name" value="Znf_CHY_sf"/>
</dbReference>
<dbReference type="GO" id="GO:0008270">
    <property type="term" value="F:zinc ion binding"/>
    <property type="evidence" value="ECO:0007669"/>
    <property type="project" value="UniProtKB-KW"/>
</dbReference>
<evidence type="ECO:0000259" key="4">
    <source>
        <dbReference type="PROSITE" id="PS51266"/>
    </source>
</evidence>
<dbReference type="InterPro" id="IPR008913">
    <property type="entry name" value="Znf_CHY"/>
</dbReference>
<feature type="domain" description="CHY-type" evidence="4">
    <location>
        <begin position="14"/>
        <end position="92"/>
    </location>
</feature>
<keyword evidence="8" id="KW-1185">Reference proteome</keyword>
<evidence type="ECO:0000256" key="2">
    <source>
        <dbReference type="ARBA" id="ARBA00022771"/>
    </source>
</evidence>
<dbReference type="KEGG" id="cthu:HUR95_05330"/>
<dbReference type="Proteomes" id="UP000825179">
    <property type="component" value="Chromosome"/>
</dbReference>
<dbReference type="eggNOG" id="COG4357">
    <property type="taxonomic scope" value="Bacteria"/>
</dbReference>
<proteinExistence type="predicted"/>
<dbReference type="RefSeq" id="WP_007502917.1">
    <property type="nucleotide sequence ID" value="NZ_AFCE01000074.1"/>
</dbReference>
<name>F5L461_CALTT</name>
<evidence type="ECO:0000313" key="8">
    <source>
        <dbReference type="Proteomes" id="UP000825179"/>
    </source>
</evidence>
<dbReference type="InterPro" id="IPR016694">
    <property type="entry name" value="UCP017292"/>
</dbReference>
<keyword evidence="3" id="KW-0862">Zinc</keyword>
<evidence type="ECO:0000313" key="7">
    <source>
        <dbReference type="Proteomes" id="UP000010716"/>
    </source>
</evidence>
<keyword evidence="2" id="KW-0863">Zinc-finger</keyword>
<evidence type="ECO:0000256" key="1">
    <source>
        <dbReference type="ARBA" id="ARBA00022723"/>
    </source>
</evidence>
<dbReference type="InterPro" id="IPR052604">
    <property type="entry name" value="Mito_Tim_assembly_helper"/>
</dbReference>
<dbReference type="PIRSF" id="PIRSF017292">
    <property type="entry name" value="UCP017292_Znf_CHY"/>
    <property type="match status" value="1"/>
</dbReference>
<keyword evidence="1" id="KW-0479">Metal-binding</keyword>
<dbReference type="OrthoDB" id="882119at2"/>
<dbReference type="SUPFAM" id="SSF161219">
    <property type="entry name" value="CHY zinc finger-like"/>
    <property type="match status" value="1"/>
</dbReference>
<evidence type="ECO:0000313" key="5">
    <source>
        <dbReference type="EMBL" id="EGL83871.1"/>
    </source>
</evidence>
<protein>
    <recommendedName>
        <fullName evidence="4">CHY-type domain-containing protein</fullName>
    </recommendedName>
</protein>
<evidence type="ECO:0000256" key="3">
    <source>
        <dbReference type="ARBA" id="ARBA00022833"/>
    </source>
</evidence>